<protein>
    <recommendedName>
        <fullName evidence="4">Conjugal transfer protein TrbL</fullName>
    </recommendedName>
</protein>
<organism evidence="2 3">
    <name type="scientific">Candidatus Magasanikbacteria bacterium GW2011_GWC2_37_14</name>
    <dbReference type="NCBI Taxonomy" id="1619046"/>
    <lineage>
        <taxon>Bacteria</taxon>
        <taxon>Candidatus Magasanikiibacteriota</taxon>
    </lineage>
</organism>
<dbReference type="AlphaFoldDB" id="A0A0G0GM67"/>
<comment type="caution">
    <text evidence="2">The sequence shown here is derived from an EMBL/GenBank/DDBJ whole genome shotgun (WGS) entry which is preliminary data.</text>
</comment>
<feature type="transmembrane region" description="Helical" evidence="1">
    <location>
        <begin position="252"/>
        <end position="273"/>
    </location>
</feature>
<feature type="transmembrane region" description="Helical" evidence="1">
    <location>
        <begin position="187"/>
        <end position="208"/>
    </location>
</feature>
<feature type="transmembrane region" description="Helical" evidence="1">
    <location>
        <begin position="312"/>
        <end position="333"/>
    </location>
</feature>
<feature type="transmembrane region" description="Helical" evidence="1">
    <location>
        <begin position="130"/>
        <end position="152"/>
    </location>
</feature>
<feature type="transmembrane region" description="Helical" evidence="1">
    <location>
        <begin position="285"/>
        <end position="306"/>
    </location>
</feature>
<keyword evidence="1" id="KW-0812">Transmembrane</keyword>
<keyword evidence="1" id="KW-1133">Transmembrane helix</keyword>
<reference evidence="2 3" key="1">
    <citation type="journal article" date="2015" name="Nature">
        <title>rRNA introns, odd ribosomes, and small enigmatic genomes across a large radiation of phyla.</title>
        <authorList>
            <person name="Brown C.T."/>
            <person name="Hug L.A."/>
            <person name="Thomas B.C."/>
            <person name="Sharon I."/>
            <person name="Castelle C.J."/>
            <person name="Singh A."/>
            <person name="Wilkins M.J."/>
            <person name="Williams K.H."/>
            <person name="Banfield J.F."/>
        </authorList>
    </citation>
    <scope>NUCLEOTIDE SEQUENCE [LARGE SCALE GENOMIC DNA]</scope>
</reference>
<evidence type="ECO:0000313" key="2">
    <source>
        <dbReference type="EMBL" id="KKQ27250.1"/>
    </source>
</evidence>
<proteinExistence type="predicted"/>
<keyword evidence="1" id="KW-0472">Membrane</keyword>
<evidence type="ECO:0000256" key="1">
    <source>
        <dbReference type="SAM" id="Phobius"/>
    </source>
</evidence>
<gene>
    <name evidence="2" type="ORF">US42_C0012G0021</name>
</gene>
<feature type="transmembrane region" description="Helical" evidence="1">
    <location>
        <begin position="220"/>
        <end position="246"/>
    </location>
</feature>
<dbReference type="STRING" id="1619046.US42_C0012G0021"/>
<name>A0A0G0GM67_9BACT</name>
<feature type="transmembrane region" description="Helical" evidence="1">
    <location>
        <begin position="164"/>
        <end position="181"/>
    </location>
</feature>
<sequence>FAFHEVYMSHFYNNVEQDLANKLPSEGTINNTDLLSSDVKSTSITMPDPKCILVVVDTIDCVKKTINDIIGVIVGKMVRGLGVVLSEVLDKFHFNFLFALPTQVFDTGASNPDDAAQAINFDSLLKLSEIIGLAWVYLLVVTHYFKSILFAMDSDYSSDFAGDIGKMILGFAGVFMARYIAEAIIKTAAAFATFLFSTPLANGLTLALKSLLTDSLWTSFNGFSISLVALAIFVLAFIILFGFVVFKNAKRYFILLIMILLAPIFSPMLFFDMTRTMGMIFWNKFIVTSFSLAFDLLILLMVFVFLGSGGLSLGNLILILVGLAIVADSNNLVQQIALASEVSGFRSVVRRGFRNSAGTVMAIKSYLKL</sequence>
<dbReference type="EMBL" id="LBSX01000012">
    <property type="protein sequence ID" value="KKQ27250.1"/>
    <property type="molecule type" value="Genomic_DNA"/>
</dbReference>
<evidence type="ECO:0000313" key="3">
    <source>
        <dbReference type="Proteomes" id="UP000034849"/>
    </source>
</evidence>
<dbReference type="Proteomes" id="UP000034849">
    <property type="component" value="Unassembled WGS sequence"/>
</dbReference>
<evidence type="ECO:0008006" key="4">
    <source>
        <dbReference type="Google" id="ProtNLM"/>
    </source>
</evidence>
<accession>A0A0G0GM67</accession>
<feature type="non-terminal residue" evidence="2">
    <location>
        <position position="1"/>
    </location>
</feature>